<proteinExistence type="predicted"/>
<comment type="caution">
    <text evidence="1">The sequence shown here is derived from an EMBL/GenBank/DDBJ whole genome shotgun (WGS) entry which is preliminary data.</text>
</comment>
<dbReference type="Proteomes" id="UP001162992">
    <property type="component" value="Chromosome 11"/>
</dbReference>
<protein>
    <submittedName>
        <fullName evidence="1">Uncharacterized protein</fullName>
    </submittedName>
</protein>
<name>A0ACC2C669_DIPCM</name>
<keyword evidence="2" id="KW-1185">Reference proteome</keyword>
<reference evidence="2" key="1">
    <citation type="journal article" date="2024" name="Proc. Natl. Acad. Sci. U.S.A.">
        <title>Extraordinary preservation of gene collinearity over three hundred million years revealed in homosporous lycophytes.</title>
        <authorList>
            <person name="Li C."/>
            <person name="Wickell D."/>
            <person name="Kuo L.Y."/>
            <person name="Chen X."/>
            <person name="Nie B."/>
            <person name="Liao X."/>
            <person name="Peng D."/>
            <person name="Ji J."/>
            <person name="Jenkins J."/>
            <person name="Williams M."/>
            <person name="Shu S."/>
            <person name="Plott C."/>
            <person name="Barry K."/>
            <person name="Rajasekar S."/>
            <person name="Grimwood J."/>
            <person name="Han X."/>
            <person name="Sun S."/>
            <person name="Hou Z."/>
            <person name="He W."/>
            <person name="Dai G."/>
            <person name="Sun C."/>
            <person name="Schmutz J."/>
            <person name="Leebens-Mack J.H."/>
            <person name="Li F.W."/>
            <person name="Wang L."/>
        </authorList>
    </citation>
    <scope>NUCLEOTIDE SEQUENCE [LARGE SCALE GENOMIC DNA]</scope>
    <source>
        <strain evidence="2">cv. PW_Plant_1</strain>
    </source>
</reference>
<evidence type="ECO:0000313" key="2">
    <source>
        <dbReference type="Proteomes" id="UP001162992"/>
    </source>
</evidence>
<gene>
    <name evidence="1" type="ORF">O6H91_11G004600</name>
</gene>
<dbReference type="EMBL" id="CM055102">
    <property type="protein sequence ID" value="KAJ7537398.1"/>
    <property type="molecule type" value="Genomic_DNA"/>
</dbReference>
<sequence>MDDDATGWALVDASAVDVEWGEWDALAGMGAAACVGYVGCTGGGATSGMGYENCWLRRSSGWEGKEEGISSTSSKSPAHPFELKEHKIDAAASHSAFFSNSLASERARTICLSLSVSVRAC</sequence>
<organism evidence="1 2">
    <name type="scientific">Diphasiastrum complanatum</name>
    <name type="common">Issler's clubmoss</name>
    <name type="synonym">Lycopodium complanatum</name>
    <dbReference type="NCBI Taxonomy" id="34168"/>
    <lineage>
        <taxon>Eukaryota</taxon>
        <taxon>Viridiplantae</taxon>
        <taxon>Streptophyta</taxon>
        <taxon>Embryophyta</taxon>
        <taxon>Tracheophyta</taxon>
        <taxon>Lycopodiopsida</taxon>
        <taxon>Lycopodiales</taxon>
        <taxon>Lycopodiaceae</taxon>
        <taxon>Lycopodioideae</taxon>
        <taxon>Diphasiastrum</taxon>
    </lineage>
</organism>
<accession>A0ACC2C669</accession>
<evidence type="ECO:0000313" key="1">
    <source>
        <dbReference type="EMBL" id="KAJ7537398.1"/>
    </source>
</evidence>